<keyword evidence="3" id="KW-0804">Transcription</keyword>
<evidence type="ECO:0000259" key="4">
    <source>
        <dbReference type="PROSITE" id="PS50949"/>
    </source>
</evidence>
<dbReference type="Pfam" id="PF07702">
    <property type="entry name" value="UTRA"/>
    <property type="match status" value="1"/>
</dbReference>
<proteinExistence type="predicted"/>
<dbReference type="PANTHER" id="PTHR44846">
    <property type="entry name" value="MANNOSYL-D-GLYCERATE TRANSPORT/METABOLISM SYSTEM REPRESSOR MNGR-RELATED"/>
    <property type="match status" value="1"/>
</dbReference>
<feature type="domain" description="HTH gntR-type" evidence="4">
    <location>
        <begin position="8"/>
        <end position="76"/>
    </location>
</feature>
<evidence type="ECO:0000256" key="3">
    <source>
        <dbReference type="ARBA" id="ARBA00023163"/>
    </source>
</evidence>
<dbReference type="SMART" id="SM00866">
    <property type="entry name" value="UTRA"/>
    <property type="match status" value="1"/>
</dbReference>
<dbReference type="InterPro" id="IPR028978">
    <property type="entry name" value="Chorismate_lyase_/UTRA_dom_sf"/>
</dbReference>
<evidence type="ECO:0000256" key="2">
    <source>
        <dbReference type="ARBA" id="ARBA00023125"/>
    </source>
</evidence>
<evidence type="ECO:0000256" key="1">
    <source>
        <dbReference type="ARBA" id="ARBA00023015"/>
    </source>
</evidence>
<dbReference type="AlphaFoldDB" id="A0A936YLX3"/>
<dbReference type="InterPro" id="IPR000524">
    <property type="entry name" value="Tscrpt_reg_HTH_GntR"/>
</dbReference>
<accession>A0A936YLX3</accession>
<evidence type="ECO:0000313" key="6">
    <source>
        <dbReference type="Proteomes" id="UP000633219"/>
    </source>
</evidence>
<keyword evidence="6" id="KW-1185">Reference proteome</keyword>
<dbReference type="InterPro" id="IPR012702">
    <property type="entry name" value="CP_lyase_PhnF"/>
</dbReference>
<dbReference type="InterPro" id="IPR036390">
    <property type="entry name" value="WH_DNA-bd_sf"/>
</dbReference>
<dbReference type="InterPro" id="IPR036388">
    <property type="entry name" value="WH-like_DNA-bd_sf"/>
</dbReference>
<dbReference type="InterPro" id="IPR011663">
    <property type="entry name" value="UTRA"/>
</dbReference>
<reference evidence="5" key="1">
    <citation type="submission" date="2021-01" db="EMBL/GenBank/DDBJ databases">
        <title>Rhizobium sp. strain KVB221 16S ribosomal RNA gene Genome sequencing and assembly.</title>
        <authorList>
            <person name="Kang M."/>
        </authorList>
    </citation>
    <scope>NUCLEOTIDE SEQUENCE</scope>
    <source>
        <strain evidence="5">KVB221</strain>
    </source>
</reference>
<dbReference type="Gene3D" id="3.40.1410.10">
    <property type="entry name" value="Chorismate lyase-like"/>
    <property type="match status" value="1"/>
</dbReference>
<sequence>MIDRHSGISAWKQIADAISRSVLAGDFDETGMVPPETVLAQRFGVNRHTVRSAIAALVEEGMLSRVQGRGTMIKRREKLVFPIARRARFSEGLAKQANEIAMTVIGSEQSVAPKDVAHALRLSDEELGLRVQIVSFADQQAVSYATAWFSATRFPDMATLIAHHRSVTRAFAEQGVADYIRLSTEVAGRLATAEEASHLRIGAGSVVLEATSVNTDLVQMPIQYSRTIFAADRIALRFDTQ</sequence>
<dbReference type="PANTHER" id="PTHR44846:SF1">
    <property type="entry name" value="MANNOSYL-D-GLYCERATE TRANSPORT_METABOLISM SYSTEM REPRESSOR MNGR-RELATED"/>
    <property type="match status" value="1"/>
</dbReference>
<dbReference type="Proteomes" id="UP000633219">
    <property type="component" value="Unassembled WGS sequence"/>
</dbReference>
<dbReference type="Gene3D" id="1.10.10.10">
    <property type="entry name" value="Winged helix-like DNA-binding domain superfamily/Winged helix DNA-binding domain"/>
    <property type="match status" value="1"/>
</dbReference>
<name>A0A936YLX3_9HYPH</name>
<dbReference type="PRINTS" id="PR00035">
    <property type="entry name" value="HTHGNTR"/>
</dbReference>
<dbReference type="SUPFAM" id="SSF46785">
    <property type="entry name" value="Winged helix' DNA-binding domain"/>
    <property type="match status" value="1"/>
</dbReference>
<comment type="caution">
    <text evidence="5">The sequence shown here is derived from an EMBL/GenBank/DDBJ whole genome shotgun (WGS) entry which is preliminary data.</text>
</comment>
<dbReference type="PROSITE" id="PS50949">
    <property type="entry name" value="HTH_GNTR"/>
    <property type="match status" value="1"/>
</dbReference>
<protein>
    <submittedName>
        <fullName evidence="5">Phosphonate metabolism transcriptional regulator PhnF</fullName>
    </submittedName>
</protein>
<organism evidence="5 6">
    <name type="scientific">Rhizobium setariae</name>
    <dbReference type="NCBI Taxonomy" id="2801340"/>
    <lineage>
        <taxon>Bacteria</taxon>
        <taxon>Pseudomonadati</taxon>
        <taxon>Pseudomonadota</taxon>
        <taxon>Alphaproteobacteria</taxon>
        <taxon>Hyphomicrobiales</taxon>
        <taxon>Rhizobiaceae</taxon>
        <taxon>Rhizobium/Agrobacterium group</taxon>
        <taxon>Rhizobium</taxon>
    </lineage>
</organism>
<dbReference type="GO" id="GO:0003677">
    <property type="term" value="F:DNA binding"/>
    <property type="evidence" value="ECO:0007669"/>
    <property type="project" value="UniProtKB-KW"/>
</dbReference>
<dbReference type="CDD" id="cd07377">
    <property type="entry name" value="WHTH_GntR"/>
    <property type="match status" value="1"/>
</dbReference>
<dbReference type="SUPFAM" id="SSF64288">
    <property type="entry name" value="Chorismate lyase-like"/>
    <property type="match status" value="1"/>
</dbReference>
<dbReference type="GO" id="GO:0003700">
    <property type="term" value="F:DNA-binding transcription factor activity"/>
    <property type="evidence" value="ECO:0007669"/>
    <property type="project" value="InterPro"/>
</dbReference>
<keyword evidence="1" id="KW-0805">Transcription regulation</keyword>
<dbReference type="SMART" id="SM00345">
    <property type="entry name" value="HTH_GNTR"/>
    <property type="match status" value="1"/>
</dbReference>
<dbReference type="EMBL" id="JAEQNC010000006">
    <property type="protein sequence ID" value="MBL0372914.1"/>
    <property type="molecule type" value="Genomic_DNA"/>
</dbReference>
<dbReference type="NCBIfam" id="TIGR02325">
    <property type="entry name" value="C_P_lyase_phnF"/>
    <property type="match status" value="1"/>
</dbReference>
<evidence type="ECO:0000313" key="5">
    <source>
        <dbReference type="EMBL" id="MBL0372914.1"/>
    </source>
</evidence>
<dbReference type="Pfam" id="PF00392">
    <property type="entry name" value="GntR"/>
    <property type="match status" value="1"/>
</dbReference>
<dbReference type="GO" id="GO:0045892">
    <property type="term" value="P:negative regulation of DNA-templated transcription"/>
    <property type="evidence" value="ECO:0007669"/>
    <property type="project" value="TreeGrafter"/>
</dbReference>
<dbReference type="InterPro" id="IPR050679">
    <property type="entry name" value="Bact_HTH_transcr_reg"/>
</dbReference>
<keyword evidence="2" id="KW-0238">DNA-binding</keyword>
<gene>
    <name evidence="5" type="primary">phnF</name>
    <name evidence="5" type="ORF">JJB09_12845</name>
</gene>